<protein>
    <submittedName>
        <fullName evidence="3">Uncharacterized protein</fullName>
    </submittedName>
</protein>
<proteinExistence type="predicted"/>
<dbReference type="AlphaFoldDB" id="A0A8S0Z4Z5"/>
<feature type="signal peptide" evidence="2">
    <location>
        <begin position="1"/>
        <end position="16"/>
    </location>
</feature>
<feature type="compositionally biased region" description="Acidic residues" evidence="1">
    <location>
        <begin position="320"/>
        <end position="335"/>
    </location>
</feature>
<evidence type="ECO:0000256" key="1">
    <source>
        <dbReference type="SAM" id="MobiDB-lite"/>
    </source>
</evidence>
<reference evidence="3 4" key="1">
    <citation type="submission" date="2020-04" db="EMBL/GenBank/DDBJ databases">
        <authorList>
            <person name="Wallbank WR R."/>
            <person name="Pardo Diaz C."/>
            <person name="Kozak K."/>
            <person name="Martin S."/>
            <person name="Jiggins C."/>
            <person name="Moest M."/>
            <person name="Warren A I."/>
            <person name="Byers J.R.P. K."/>
            <person name="Montejo-Kovacevich G."/>
            <person name="Yen C E."/>
        </authorList>
    </citation>
    <scope>NUCLEOTIDE SEQUENCE [LARGE SCALE GENOMIC DNA]</scope>
</reference>
<gene>
    <name evidence="3" type="ORF">APLA_LOCUS3499</name>
</gene>
<feature type="compositionally biased region" description="Basic and acidic residues" evidence="1">
    <location>
        <begin position="489"/>
        <end position="500"/>
    </location>
</feature>
<keyword evidence="4" id="KW-1185">Reference proteome</keyword>
<feature type="compositionally biased region" description="Basic and acidic residues" evidence="1">
    <location>
        <begin position="590"/>
        <end position="606"/>
    </location>
</feature>
<dbReference type="EMBL" id="CADEBC010000301">
    <property type="protein sequence ID" value="CAB3227953.1"/>
    <property type="molecule type" value="Genomic_DNA"/>
</dbReference>
<feature type="region of interest" description="Disordered" evidence="1">
    <location>
        <begin position="112"/>
        <end position="215"/>
    </location>
</feature>
<feature type="region of interest" description="Disordered" evidence="1">
    <location>
        <begin position="570"/>
        <end position="679"/>
    </location>
</feature>
<dbReference type="PRINTS" id="PR01217">
    <property type="entry name" value="PRICHEXTENSN"/>
</dbReference>
<organism evidence="3 4">
    <name type="scientific">Arctia plantaginis</name>
    <name type="common">Wood tiger moth</name>
    <name type="synonym">Phalaena plantaginis</name>
    <dbReference type="NCBI Taxonomy" id="874455"/>
    <lineage>
        <taxon>Eukaryota</taxon>
        <taxon>Metazoa</taxon>
        <taxon>Ecdysozoa</taxon>
        <taxon>Arthropoda</taxon>
        <taxon>Hexapoda</taxon>
        <taxon>Insecta</taxon>
        <taxon>Pterygota</taxon>
        <taxon>Neoptera</taxon>
        <taxon>Endopterygota</taxon>
        <taxon>Lepidoptera</taxon>
        <taxon>Glossata</taxon>
        <taxon>Ditrysia</taxon>
        <taxon>Noctuoidea</taxon>
        <taxon>Erebidae</taxon>
        <taxon>Arctiinae</taxon>
        <taxon>Arctia</taxon>
    </lineage>
</organism>
<feature type="compositionally biased region" description="Polar residues" evidence="1">
    <location>
        <begin position="667"/>
        <end position="677"/>
    </location>
</feature>
<dbReference type="OrthoDB" id="6928137at2759"/>
<accession>A0A8S0Z4Z5</accession>
<feature type="compositionally biased region" description="Basic residues" evidence="1">
    <location>
        <begin position="166"/>
        <end position="176"/>
    </location>
</feature>
<comment type="caution">
    <text evidence="3">The sequence shown here is derived from an EMBL/GenBank/DDBJ whole genome shotgun (WGS) entry which is preliminary data.</text>
</comment>
<evidence type="ECO:0000256" key="2">
    <source>
        <dbReference type="SAM" id="SignalP"/>
    </source>
</evidence>
<feature type="compositionally biased region" description="Basic and acidic residues" evidence="1">
    <location>
        <begin position="622"/>
        <end position="665"/>
    </location>
</feature>
<feature type="chain" id="PRO_5035851047" evidence="2">
    <location>
        <begin position="17"/>
        <end position="702"/>
    </location>
</feature>
<dbReference type="Proteomes" id="UP000494106">
    <property type="component" value="Unassembled WGS sequence"/>
</dbReference>
<feature type="compositionally biased region" description="Basic and acidic residues" evidence="1">
    <location>
        <begin position="354"/>
        <end position="363"/>
    </location>
</feature>
<feature type="compositionally biased region" description="Pro residues" evidence="1">
    <location>
        <begin position="123"/>
        <end position="165"/>
    </location>
</feature>
<keyword evidence="2" id="KW-0732">Signal</keyword>
<feature type="compositionally biased region" description="Pro residues" evidence="1">
    <location>
        <begin position="199"/>
        <end position="211"/>
    </location>
</feature>
<evidence type="ECO:0000313" key="3">
    <source>
        <dbReference type="EMBL" id="CAB3227953.1"/>
    </source>
</evidence>
<sequence>MRRAAPLLLLAVLTAAANNHSNTTADSLVTNTFVIDDANARITIDDANGTVVLRDNNGTIIELDADQAEVVRKKRTFGDVVFRGLADVLGYNVQRKPPQAFEFPPPVAPVPGIDTPLAAPAAAPAPAPAPCGQPRAAPPPCRPPPPPPPPPPPAPKAVPPCPRPRAVPRPKPRPKTTPRPPPPPPPPPPCARPRAAPATPAPCAPPPPPPKQQADTNLERITSNLRLNFNFNRSPLTQAPAAAEAVPEDQVDTQEDDQDQYVPIAIQPQAAKLPLDEPRKPRVYVDAFVVQNGIAKRVDTVDAKRLNNLRETNEDYLAYDDENTQQQLDDDYEDVQESRDREAAVRQAVGQFWDQKKQQDRQYEQQNVKPRSAARLPPDHYKNVHFGDRKLANRVHLRGETHQGLQRDRPHPNLIPLPLSDAEDDSEVTTTTEDPKKSLKPRILPPTEHNPNQIDTVTVRVPPIYREKRPKKLHRERPETPDRDEEDDERHVTGNYSREREDEDSDGYDSLLTPQTERPRRKRRRKQSRKTRSTDKSDESENEEYSVDYFGKKIPVSEEEKFYMRLRVPEPTVDPDVARHESPVKSGYFLEDHERLREDPKHRIADDEKDNDDSDDDDESERSDSTERTTEDKERSGEDERSGENERANEHERTDKLRPNARVRESGYQNKYVTASNVRVDEPETNVASVKRKTVKLGQGKA</sequence>
<feature type="compositionally biased region" description="Pro residues" evidence="1">
    <location>
        <begin position="177"/>
        <end position="191"/>
    </location>
</feature>
<feature type="region of interest" description="Disordered" evidence="1">
    <location>
        <begin position="320"/>
        <end position="556"/>
    </location>
</feature>
<feature type="compositionally biased region" description="Basic residues" evidence="1">
    <location>
        <begin position="519"/>
        <end position="531"/>
    </location>
</feature>
<feature type="compositionally biased region" description="Acidic residues" evidence="1">
    <location>
        <begin position="607"/>
        <end position="621"/>
    </location>
</feature>
<name>A0A8S0Z4Z5_ARCPL</name>
<feature type="compositionally biased region" description="Basic and acidic residues" evidence="1">
    <location>
        <begin position="377"/>
        <end position="411"/>
    </location>
</feature>
<evidence type="ECO:0000313" key="4">
    <source>
        <dbReference type="Proteomes" id="UP000494106"/>
    </source>
</evidence>